<dbReference type="InterPro" id="IPR018215">
    <property type="entry name" value="ClpP_Ser_AS"/>
</dbReference>
<evidence type="ECO:0000256" key="1">
    <source>
        <dbReference type="ARBA" id="ARBA00007039"/>
    </source>
</evidence>
<dbReference type="GO" id="GO:0051117">
    <property type="term" value="F:ATPase binding"/>
    <property type="evidence" value="ECO:0007669"/>
    <property type="project" value="TreeGrafter"/>
</dbReference>
<evidence type="ECO:0000256" key="7">
    <source>
        <dbReference type="RuleBase" id="RU003567"/>
    </source>
</evidence>
<dbReference type="Pfam" id="PF00574">
    <property type="entry name" value="CLP_protease"/>
    <property type="match status" value="1"/>
</dbReference>
<dbReference type="GO" id="GO:0006515">
    <property type="term" value="P:protein quality control for misfolded or incompletely synthesized proteins"/>
    <property type="evidence" value="ECO:0007669"/>
    <property type="project" value="TreeGrafter"/>
</dbReference>
<dbReference type="PANTHER" id="PTHR10381:SF11">
    <property type="entry name" value="ATP-DEPENDENT CLP PROTEASE PROTEOLYTIC SUBUNIT, MITOCHONDRIAL"/>
    <property type="match status" value="1"/>
</dbReference>
<dbReference type="EMBL" id="LR862153">
    <property type="protein sequence ID" value="CAD1835278.1"/>
    <property type="molecule type" value="Genomic_DNA"/>
</dbReference>
<dbReference type="InterPro" id="IPR023562">
    <property type="entry name" value="ClpP/TepA"/>
</dbReference>
<name>A0A6V7PX57_ANACO</name>
<feature type="active site" evidence="6">
    <location>
        <position position="115"/>
    </location>
</feature>
<proteinExistence type="inferred from homology"/>
<dbReference type="PROSITE" id="PS00381">
    <property type="entry name" value="CLP_PROTEASE_SER"/>
    <property type="match status" value="1"/>
</dbReference>
<gene>
    <name evidence="8" type="ORF">CB5_LOCUS18489</name>
</gene>
<comment type="catalytic activity">
    <reaction evidence="6">
        <text>Hydrolysis of proteins to small peptides in the presence of ATP and magnesium. alpha-casein is the usual test substrate. In the absence of ATP, only oligopeptides shorter than five residues are hydrolyzed (such as succinyl-Leu-Tyr-|-NHMec, and Leu-Tyr-Leu-|-Tyr-Trp, in which cleavage of the -Tyr-|-Leu- and -Tyr-|-Trp bonds also occurs).</text>
        <dbReference type="EC" id="3.4.21.92"/>
    </reaction>
</comment>
<dbReference type="GO" id="GO:0004176">
    <property type="term" value="F:ATP-dependent peptidase activity"/>
    <property type="evidence" value="ECO:0007669"/>
    <property type="project" value="InterPro"/>
</dbReference>
<dbReference type="GO" id="GO:0004252">
    <property type="term" value="F:serine-type endopeptidase activity"/>
    <property type="evidence" value="ECO:0007669"/>
    <property type="project" value="InterPro"/>
</dbReference>
<protein>
    <recommendedName>
        <fullName evidence="7">ATP-dependent Clp protease proteolytic subunit</fullName>
    </recommendedName>
</protein>
<evidence type="ECO:0000256" key="3">
    <source>
        <dbReference type="ARBA" id="ARBA00022670"/>
    </source>
</evidence>
<accession>A0A6V7PX57</accession>
<keyword evidence="4" id="KW-0378">Hydrolase</keyword>
<evidence type="ECO:0000256" key="2">
    <source>
        <dbReference type="ARBA" id="ARBA00011607"/>
    </source>
</evidence>
<evidence type="ECO:0000256" key="4">
    <source>
        <dbReference type="ARBA" id="ARBA00022801"/>
    </source>
</evidence>
<dbReference type="GO" id="GO:0009368">
    <property type="term" value="C:endopeptidase Clp complex"/>
    <property type="evidence" value="ECO:0007669"/>
    <property type="project" value="TreeGrafter"/>
</dbReference>
<dbReference type="GO" id="GO:0009536">
    <property type="term" value="C:plastid"/>
    <property type="evidence" value="ECO:0007669"/>
    <property type="project" value="UniProtKB-ARBA"/>
</dbReference>
<dbReference type="SUPFAM" id="SSF52096">
    <property type="entry name" value="ClpP/crotonase"/>
    <property type="match status" value="1"/>
</dbReference>
<keyword evidence="5" id="KW-0720">Serine protease</keyword>
<comment type="subunit">
    <text evidence="2">Component of the chloroplastic Clp protease core complex.</text>
</comment>
<dbReference type="InterPro" id="IPR001907">
    <property type="entry name" value="ClpP"/>
</dbReference>
<evidence type="ECO:0000313" key="8">
    <source>
        <dbReference type="EMBL" id="CAD1835278.1"/>
    </source>
</evidence>
<organism evidence="8">
    <name type="scientific">Ananas comosus var. bracteatus</name>
    <name type="common">red pineapple</name>
    <dbReference type="NCBI Taxonomy" id="296719"/>
    <lineage>
        <taxon>Eukaryota</taxon>
        <taxon>Viridiplantae</taxon>
        <taxon>Streptophyta</taxon>
        <taxon>Embryophyta</taxon>
        <taxon>Tracheophyta</taxon>
        <taxon>Spermatophyta</taxon>
        <taxon>Magnoliopsida</taxon>
        <taxon>Liliopsida</taxon>
        <taxon>Poales</taxon>
        <taxon>Bromeliaceae</taxon>
        <taxon>Bromelioideae</taxon>
        <taxon>Ananas</taxon>
    </lineage>
</organism>
<dbReference type="Gene3D" id="3.90.226.10">
    <property type="entry name" value="2-enoyl-CoA Hydratase, Chain A, domain 1"/>
    <property type="match status" value="1"/>
</dbReference>
<keyword evidence="3" id="KW-0645">Protease</keyword>
<comment type="similarity">
    <text evidence="1 7">Belongs to the peptidase S14 family.</text>
</comment>
<dbReference type="InterPro" id="IPR029045">
    <property type="entry name" value="ClpP/crotonase-like_dom_sf"/>
</dbReference>
<dbReference type="CDD" id="cd07017">
    <property type="entry name" value="S14_ClpP_2"/>
    <property type="match status" value="1"/>
</dbReference>
<dbReference type="AlphaFoldDB" id="A0A6V7PX57"/>
<dbReference type="PANTHER" id="PTHR10381">
    <property type="entry name" value="ATP-DEPENDENT CLP PROTEASE PROTEOLYTIC SUBUNIT"/>
    <property type="match status" value="1"/>
</dbReference>
<evidence type="ECO:0000256" key="5">
    <source>
        <dbReference type="ARBA" id="ARBA00022825"/>
    </source>
</evidence>
<reference evidence="8" key="1">
    <citation type="submission" date="2020-07" db="EMBL/GenBank/DDBJ databases">
        <authorList>
            <person name="Lin J."/>
        </authorList>
    </citation>
    <scope>NUCLEOTIDE SEQUENCE</scope>
</reference>
<dbReference type="PRINTS" id="PR00127">
    <property type="entry name" value="CLPPROTEASEP"/>
</dbReference>
<evidence type="ECO:0000256" key="6">
    <source>
        <dbReference type="PROSITE-ProRule" id="PRU10085"/>
    </source>
</evidence>
<sequence>MWWSRFSRPVASAAAALQSRHYGLSTCGERANDIFYRLLKERIVFINGSISEDTASIVVAQLLFLDSENPSKPLHLYINTPHYPKSIVTEGLAIYDAIQYIRSPVTTLCVGQAASMGSLLLAAGDPGERRALPNACVRFHDPTAEDLYATVTDMAMRDRIDAIYCKHTRQSVGKIHRTIDRMSPEKAKELGLIDEIIMHRPINSGVDVPPIRGGRQEA</sequence>